<dbReference type="GO" id="GO:0016757">
    <property type="term" value="F:glycosyltransferase activity"/>
    <property type="evidence" value="ECO:0007669"/>
    <property type="project" value="InterPro"/>
</dbReference>
<dbReference type="CDD" id="cd03801">
    <property type="entry name" value="GT4_PimA-like"/>
    <property type="match status" value="1"/>
</dbReference>
<proteinExistence type="predicted"/>
<dbReference type="Gene3D" id="3.40.50.2000">
    <property type="entry name" value="Glycogen Phosphorylase B"/>
    <property type="match status" value="1"/>
</dbReference>
<organism evidence="2">
    <name type="scientific">viral metagenome</name>
    <dbReference type="NCBI Taxonomy" id="1070528"/>
    <lineage>
        <taxon>unclassified sequences</taxon>
        <taxon>metagenomes</taxon>
        <taxon>organismal metagenomes</taxon>
    </lineage>
</organism>
<feature type="domain" description="Glycosyl transferase family 1" evidence="1">
    <location>
        <begin position="192"/>
        <end position="341"/>
    </location>
</feature>
<dbReference type="PANTHER" id="PTHR12526">
    <property type="entry name" value="GLYCOSYLTRANSFERASE"/>
    <property type="match status" value="1"/>
</dbReference>
<reference evidence="2" key="1">
    <citation type="journal article" date="2020" name="Nature">
        <title>Giant virus diversity and host interactions through global metagenomics.</title>
        <authorList>
            <person name="Schulz F."/>
            <person name="Roux S."/>
            <person name="Paez-Espino D."/>
            <person name="Jungbluth S."/>
            <person name="Walsh D.A."/>
            <person name="Denef V.J."/>
            <person name="McMahon K.D."/>
            <person name="Konstantinidis K.T."/>
            <person name="Eloe-Fadrosh E.A."/>
            <person name="Kyrpides N.C."/>
            <person name="Woyke T."/>
        </authorList>
    </citation>
    <scope>NUCLEOTIDE SEQUENCE</scope>
    <source>
        <strain evidence="2">GVMAG-M-3300023179-73</strain>
    </source>
</reference>
<dbReference type="Pfam" id="PF00534">
    <property type="entry name" value="Glycos_transf_1"/>
    <property type="match status" value="1"/>
</dbReference>
<protein>
    <recommendedName>
        <fullName evidence="1">Glycosyl transferase family 1 domain-containing protein</fullName>
    </recommendedName>
</protein>
<dbReference type="PANTHER" id="PTHR12526:SF637">
    <property type="entry name" value="GLYCOSYLTRANSFERASE EPSF-RELATED"/>
    <property type="match status" value="1"/>
</dbReference>
<evidence type="ECO:0000259" key="1">
    <source>
        <dbReference type="Pfam" id="PF00534"/>
    </source>
</evidence>
<dbReference type="AlphaFoldDB" id="A0A6C0H6B0"/>
<evidence type="ECO:0000313" key="2">
    <source>
        <dbReference type="EMBL" id="QHT76088.1"/>
    </source>
</evidence>
<accession>A0A6C0H6B0</accession>
<dbReference type="SUPFAM" id="SSF53756">
    <property type="entry name" value="UDP-Glycosyltransferase/glycogen phosphorylase"/>
    <property type="match status" value="1"/>
</dbReference>
<dbReference type="InterPro" id="IPR001296">
    <property type="entry name" value="Glyco_trans_1"/>
</dbReference>
<sequence>MNQEINNKKLRVLFRGWTAIPHSYAMVNCFQLLHLHKYFGDKVQIYVEEMEYYRKEWNTAKKWVYGEVYNQILQGLKKWSGEEIDVVYSITYPYNVSEVKINGKKVPKCVFYTSEFAWLNNEYFTLGESNFSDNDQVTCHLQKNPEIYFTAPSVWSGQGISKYNISDVRNRVITHGVDPSIFYLQANRSQRKAVREFYKVKETDILLINIGAMTGNKGMMLILQALHELVNKRNHREFKLLLKGTGDLYNSKQFLESYFEQLQRESVLSKADTDNLLENQIIFSDKTLSYSRINDLFNAADLYISPYLAEGFNLTVLESLAAGLPVLVPETGSTREYINDISNSGLDTSKYVIKLRSQVGKHPSGMLQNVIELSDLIHTLINNRSNIQNMKEQRYTNYYDLQRYISTHYSWRRVVELLYEYLCSILNTCSQS</sequence>
<dbReference type="EMBL" id="MN739889">
    <property type="protein sequence ID" value="QHT76088.1"/>
    <property type="molecule type" value="Genomic_DNA"/>
</dbReference>
<name>A0A6C0H6B0_9ZZZZ</name>